<comment type="catalytic activity">
    <reaction evidence="1 13">
        <text>Hydrolysis of terminal, non-reducing beta-D-glucosyl residues with release of beta-D-glucose.</text>
        <dbReference type="EC" id="3.2.1.21"/>
    </reaction>
</comment>
<dbReference type="Gene3D" id="3.40.50.1700">
    <property type="entry name" value="Glycoside hydrolase family 3 C-terminal domain"/>
    <property type="match status" value="1"/>
</dbReference>
<keyword evidence="12 13" id="KW-0624">Polysaccharide degradation</keyword>
<evidence type="ECO:0000313" key="16">
    <source>
        <dbReference type="EMBL" id="KAJ4390126.1"/>
    </source>
</evidence>
<dbReference type="InterPro" id="IPR013783">
    <property type="entry name" value="Ig-like_fold"/>
</dbReference>
<gene>
    <name evidence="16" type="primary">CEL3A</name>
    <name evidence="16" type="ORF">N0V93_007600</name>
</gene>
<dbReference type="InterPro" id="IPR002772">
    <property type="entry name" value="Glyco_hydro_3_C"/>
</dbReference>
<name>A0A9W9CWQ3_9PEZI</name>
<dbReference type="FunFam" id="2.60.40.10:FF:000757">
    <property type="entry name" value="Beta-glucosidase G"/>
    <property type="match status" value="1"/>
</dbReference>
<proteinExistence type="inferred from homology"/>
<comment type="subcellular location">
    <subcellularLocation>
        <location evidence="2">Secreted</location>
    </subcellularLocation>
</comment>
<comment type="pathway">
    <text evidence="3 13">Glycan metabolism; cellulose degradation.</text>
</comment>
<dbReference type="GO" id="GO:0008422">
    <property type="term" value="F:beta-glucosidase activity"/>
    <property type="evidence" value="ECO:0007669"/>
    <property type="project" value="UniProtKB-EC"/>
</dbReference>
<dbReference type="Gene3D" id="3.20.20.300">
    <property type="entry name" value="Glycoside hydrolase, family 3, N-terminal domain"/>
    <property type="match status" value="1"/>
</dbReference>
<evidence type="ECO:0000256" key="10">
    <source>
        <dbReference type="ARBA" id="ARBA00023277"/>
    </source>
</evidence>
<dbReference type="Proteomes" id="UP001140453">
    <property type="component" value="Unassembled WGS sequence"/>
</dbReference>
<dbReference type="Gene3D" id="2.60.40.10">
    <property type="entry name" value="Immunoglobulins"/>
    <property type="match status" value="1"/>
</dbReference>
<evidence type="ECO:0000259" key="15">
    <source>
        <dbReference type="SMART" id="SM01217"/>
    </source>
</evidence>
<accession>A0A9W9CWQ3</accession>
<dbReference type="PROSITE" id="PS00775">
    <property type="entry name" value="GLYCOSYL_HYDROL_F3"/>
    <property type="match status" value="1"/>
</dbReference>
<keyword evidence="7 13" id="KW-0378">Hydrolase</keyword>
<dbReference type="AlphaFoldDB" id="A0A9W9CWQ3"/>
<organism evidence="16 17">
    <name type="scientific">Gnomoniopsis smithogilvyi</name>
    <dbReference type="NCBI Taxonomy" id="1191159"/>
    <lineage>
        <taxon>Eukaryota</taxon>
        <taxon>Fungi</taxon>
        <taxon>Dikarya</taxon>
        <taxon>Ascomycota</taxon>
        <taxon>Pezizomycotina</taxon>
        <taxon>Sordariomycetes</taxon>
        <taxon>Sordariomycetidae</taxon>
        <taxon>Diaporthales</taxon>
        <taxon>Gnomoniaceae</taxon>
        <taxon>Gnomoniopsis</taxon>
    </lineage>
</organism>
<dbReference type="PANTHER" id="PTHR42715">
    <property type="entry name" value="BETA-GLUCOSIDASE"/>
    <property type="match status" value="1"/>
</dbReference>
<evidence type="ECO:0000256" key="12">
    <source>
        <dbReference type="ARBA" id="ARBA00023326"/>
    </source>
</evidence>
<feature type="chain" id="PRO_5040991113" description="beta-glucosidase" evidence="14">
    <location>
        <begin position="24"/>
        <end position="726"/>
    </location>
</feature>
<sequence>MQTSLPLWLASALVLAAPSTAQSADWSTAYSKATAALAKLALQDKVDIVTGIGWGNGPCVGNTKAIASIAYPELCLQDSPLGIRYGTNATAFTPGIQAAATWDIDLIRQRGEYLGAEAKGAGVHNLLGPVAGPLGKNALGGRNWEGFGPDPYLTGIAMAETIIGMQSSGVQATAKHYILNEQEKNRETMSGTVDDRSMHELYLWPFADAVHSGVAAVMCSYNKINGTWACENEGTLNNLLKTELGFKGFVMSDWNAQHSTVQSAVTGLDMTMPGTDFNGGSIYWGANLTSAINSGQVPQSRIDDMVTRILAAWYLVGQDTGYPAIDIGASVQANHGENVRAIARDGIVLLKNTDSILPLQKPAKIALVGSAAVVNPQGANACTDRGCNTGALGMGWGSGTAEYPYFVAPYDALKTKTAADGTQLSLSSSDSTSGVASAVSGADAAIVVITSDAGEEYITVEGNVGDRNSLDPWHNGNQLVEAVAQANNNTIVVVQTVGPIILESILALPGVKAVVWAGLGSQENGNALVDILYGSTSPSGKLPYTIAKATSDYPSTIVSGDDNFAEGLYVDYRHFDEADITPRYEFGFGLSYSNFTYAALSIESTATSGPATGDIGPGGRTDLFDTVGTVTATITNSGSVTAAEVAQLYISLPAGAPAGPPRQLRGFDKLSLAPGASGTVTFNLRKRDLSYWDVASQNWIVPQGSFAVAVGASSRDFRLTGNLTAS</sequence>
<dbReference type="SMART" id="SM01217">
    <property type="entry name" value="Fn3_like"/>
    <property type="match status" value="1"/>
</dbReference>
<evidence type="ECO:0000256" key="5">
    <source>
        <dbReference type="ARBA" id="ARBA00022525"/>
    </source>
</evidence>
<dbReference type="SUPFAM" id="SSF52279">
    <property type="entry name" value="Beta-D-glucan exohydrolase, C-terminal domain"/>
    <property type="match status" value="1"/>
</dbReference>
<evidence type="ECO:0000256" key="9">
    <source>
        <dbReference type="ARBA" id="ARBA00023180"/>
    </source>
</evidence>
<feature type="domain" description="Fibronectin type III-like" evidence="15">
    <location>
        <begin position="644"/>
        <end position="714"/>
    </location>
</feature>
<protein>
    <recommendedName>
        <fullName evidence="13">beta-glucosidase</fullName>
        <ecNumber evidence="13">3.2.1.21</ecNumber>
    </recommendedName>
</protein>
<dbReference type="InterPro" id="IPR050288">
    <property type="entry name" value="Cellulose_deg_GH3"/>
</dbReference>
<keyword evidence="11 13" id="KW-0326">Glycosidase</keyword>
<evidence type="ECO:0000256" key="2">
    <source>
        <dbReference type="ARBA" id="ARBA00004613"/>
    </source>
</evidence>
<evidence type="ECO:0000256" key="11">
    <source>
        <dbReference type="ARBA" id="ARBA00023295"/>
    </source>
</evidence>
<dbReference type="Pfam" id="PF00933">
    <property type="entry name" value="Glyco_hydro_3"/>
    <property type="match status" value="1"/>
</dbReference>
<dbReference type="GO" id="GO:0030245">
    <property type="term" value="P:cellulose catabolic process"/>
    <property type="evidence" value="ECO:0007669"/>
    <property type="project" value="UniProtKB-KW"/>
</dbReference>
<keyword evidence="8" id="KW-0136">Cellulose degradation</keyword>
<evidence type="ECO:0000256" key="8">
    <source>
        <dbReference type="ARBA" id="ARBA00023001"/>
    </source>
</evidence>
<comment type="similarity">
    <text evidence="4 13">Belongs to the glycosyl hydrolase 3 family.</text>
</comment>
<dbReference type="InterPro" id="IPR019800">
    <property type="entry name" value="Glyco_hydro_3_AS"/>
</dbReference>
<evidence type="ECO:0000256" key="6">
    <source>
        <dbReference type="ARBA" id="ARBA00022729"/>
    </source>
</evidence>
<keyword evidence="6 14" id="KW-0732">Signal</keyword>
<keyword evidence="17" id="KW-1185">Reference proteome</keyword>
<evidence type="ECO:0000256" key="3">
    <source>
        <dbReference type="ARBA" id="ARBA00004987"/>
    </source>
</evidence>
<keyword evidence="9" id="KW-0325">Glycoprotein</keyword>
<dbReference type="EC" id="3.2.1.21" evidence="13"/>
<dbReference type="PRINTS" id="PR00133">
    <property type="entry name" value="GLHYDRLASE3"/>
</dbReference>
<dbReference type="PANTHER" id="PTHR42715:SF28">
    <property type="entry name" value="BETA-GLUCOSIDASE L-RELATED"/>
    <property type="match status" value="1"/>
</dbReference>
<reference evidence="16" key="1">
    <citation type="submission" date="2022-10" db="EMBL/GenBank/DDBJ databases">
        <title>Tapping the CABI collections for fungal endophytes: first genome assemblies for Collariella, Neodidymelliopsis, Ascochyta clinopodiicola, Didymella pomorum, Didymosphaeria variabile, Neocosmospora piperis and Neocucurbitaria cava.</title>
        <authorList>
            <person name="Hill R."/>
        </authorList>
    </citation>
    <scope>NUCLEOTIDE SEQUENCE</scope>
    <source>
        <strain evidence="16">IMI 355082</strain>
    </source>
</reference>
<dbReference type="EMBL" id="JAPEVB010000004">
    <property type="protein sequence ID" value="KAJ4390126.1"/>
    <property type="molecule type" value="Genomic_DNA"/>
</dbReference>
<feature type="signal peptide" evidence="14">
    <location>
        <begin position="1"/>
        <end position="23"/>
    </location>
</feature>
<dbReference type="InterPro" id="IPR017853">
    <property type="entry name" value="GH"/>
</dbReference>
<dbReference type="Pfam" id="PF01915">
    <property type="entry name" value="Glyco_hydro_3_C"/>
    <property type="match status" value="1"/>
</dbReference>
<dbReference type="Pfam" id="PF14310">
    <property type="entry name" value="Fn3-like"/>
    <property type="match status" value="1"/>
</dbReference>
<evidence type="ECO:0000256" key="13">
    <source>
        <dbReference type="RuleBase" id="RU361161"/>
    </source>
</evidence>
<dbReference type="FunFam" id="3.40.50.1700:FF:000003">
    <property type="entry name" value="Probable beta-glucosidase"/>
    <property type="match status" value="1"/>
</dbReference>
<dbReference type="OrthoDB" id="416222at2759"/>
<keyword evidence="10 13" id="KW-0119">Carbohydrate metabolism</keyword>
<comment type="caution">
    <text evidence="16">The sequence shown here is derived from an EMBL/GenBank/DDBJ whole genome shotgun (WGS) entry which is preliminary data.</text>
</comment>
<dbReference type="InterPro" id="IPR036962">
    <property type="entry name" value="Glyco_hydro_3_N_sf"/>
</dbReference>
<dbReference type="InterPro" id="IPR001764">
    <property type="entry name" value="Glyco_hydro_3_N"/>
</dbReference>
<evidence type="ECO:0000313" key="17">
    <source>
        <dbReference type="Proteomes" id="UP001140453"/>
    </source>
</evidence>
<dbReference type="InterPro" id="IPR026891">
    <property type="entry name" value="Fn3-like"/>
</dbReference>
<dbReference type="SUPFAM" id="SSF51445">
    <property type="entry name" value="(Trans)glycosidases"/>
    <property type="match status" value="1"/>
</dbReference>
<evidence type="ECO:0000256" key="4">
    <source>
        <dbReference type="ARBA" id="ARBA00005336"/>
    </source>
</evidence>
<dbReference type="FunFam" id="3.20.20.300:FF:000002">
    <property type="entry name" value="Probable beta-glucosidase"/>
    <property type="match status" value="1"/>
</dbReference>
<keyword evidence="5" id="KW-0964">Secreted</keyword>
<evidence type="ECO:0000256" key="7">
    <source>
        <dbReference type="ARBA" id="ARBA00022801"/>
    </source>
</evidence>
<dbReference type="GO" id="GO:0005576">
    <property type="term" value="C:extracellular region"/>
    <property type="evidence" value="ECO:0007669"/>
    <property type="project" value="UniProtKB-SubCell"/>
</dbReference>
<evidence type="ECO:0000256" key="1">
    <source>
        <dbReference type="ARBA" id="ARBA00000448"/>
    </source>
</evidence>
<dbReference type="InterPro" id="IPR036881">
    <property type="entry name" value="Glyco_hydro_3_C_sf"/>
</dbReference>
<evidence type="ECO:0000256" key="14">
    <source>
        <dbReference type="SAM" id="SignalP"/>
    </source>
</evidence>